<proteinExistence type="predicted"/>
<feature type="coiled-coil region" evidence="1">
    <location>
        <begin position="110"/>
        <end position="151"/>
    </location>
</feature>
<dbReference type="OrthoDB" id="1952293at2"/>
<dbReference type="Proteomes" id="UP000070456">
    <property type="component" value="Unassembled WGS sequence"/>
</dbReference>
<dbReference type="AlphaFoldDB" id="A0A140L4L0"/>
<feature type="signal peptide" evidence="2">
    <location>
        <begin position="1"/>
        <end position="23"/>
    </location>
</feature>
<organism evidence="3 4">
    <name type="scientific">Thermotalea metallivorans</name>
    <dbReference type="NCBI Taxonomy" id="520762"/>
    <lineage>
        <taxon>Bacteria</taxon>
        <taxon>Bacillati</taxon>
        <taxon>Bacillota</taxon>
        <taxon>Clostridia</taxon>
        <taxon>Peptostreptococcales</taxon>
        <taxon>Thermotaleaceae</taxon>
        <taxon>Thermotalea</taxon>
    </lineage>
</organism>
<dbReference type="RefSeq" id="WP_068556337.1">
    <property type="nucleotide sequence ID" value="NZ_LOEE01000034.1"/>
</dbReference>
<evidence type="ECO:0000313" key="4">
    <source>
        <dbReference type="Proteomes" id="UP000070456"/>
    </source>
</evidence>
<gene>
    <name evidence="3" type="ORF">AN619_17490</name>
</gene>
<reference evidence="3 4" key="1">
    <citation type="submission" date="2015-12" db="EMBL/GenBank/DDBJ databases">
        <title>Draft genome sequence of the thermoanaerobe Thermotalea metallivorans, an isolate from the runoff channel of the Great Artesian Basin, Australia.</title>
        <authorList>
            <person name="Patel B.K."/>
        </authorList>
    </citation>
    <scope>NUCLEOTIDE SEQUENCE [LARGE SCALE GENOMIC DNA]</scope>
    <source>
        <strain evidence="3 4">B2-1</strain>
    </source>
</reference>
<keyword evidence="2" id="KW-0732">Signal</keyword>
<feature type="chain" id="PRO_5007491531" evidence="2">
    <location>
        <begin position="24"/>
        <end position="190"/>
    </location>
</feature>
<keyword evidence="4" id="KW-1185">Reference proteome</keyword>
<dbReference type="EMBL" id="LOEE01000034">
    <property type="protein sequence ID" value="KXG75485.1"/>
    <property type="molecule type" value="Genomic_DNA"/>
</dbReference>
<evidence type="ECO:0000313" key="3">
    <source>
        <dbReference type="EMBL" id="KXG75485.1"/>
    </source>
</evidence>
<evidence type="ECO:0000256" key="2">
    <source>
        <dbReference type="SAM" id="SignalP"/>
    </source>
</evidence>
<comment type="caution">
    <text evidence="3">The sequence shown here is derived from an EMBL/GenBank/DDBJ whole genome shotgun (WGS) entry which is preliminary data.</text>
</comment>
<protein>
    <submittedName>
        <fullName evidence="3">Uncharacterized protein</fullName>
    </submittedName>
</protein>
<sequence>MKKLFTMILAGLMVFASVGGVFAEEFDEDLTGSFLEEQQEVKENRLGKIQARKVMKEEKKARRLEVLKEFLDEIHQVNALRIERHTLRAQVIEKNDALLDLYIAAKESGNEEALAAAKEKREQIKGIHEEIKELQGQVAAEKKAFKEAVKNGDKEGAQDHIEQVIILKTAINGKIQEKIALLEEIIDILS</sequence>
<name>A0A140L4L0_9FIRM</name>
<dbReference type="STRING" id="520762.AN619_17490"/>
<accession>A0A140L4L0</accession>
<keyword evidence="1" id="KW-0175">Coiled coil</keyword>
<evidence type="ECO:0000256" key="1">
    <source>
        <dbReference type="SAM" id="Coils"/>
    </source>
</evidence>